<reference evidence="10 11" key="1">
    <citation type="submission" date="2018-02" db="EMBL/GenBank/DDBJ databases">
        <title>Genome sequence of the basidiomycete white-rot fungus Phlebia centrifuga.</title>
        <authorList>
            <person name="Granchi Z."/>
            <person name="Peng M."/>
            <person name="de Vries R.P."/>
            <person name="Hilden K."/>
            <person name="Makela M.R."/>
            <person name="Grigoriev I."/>
            <person name="Riley R."/>
        </authorList>
    </citation>
    <scope>NUCLEOTIDE SEQUENCE [LARGE SCALE GENOMIC DNA]</scope>
    <source>
        <strain evidence="10 11">FBCC195</strain>
    </source>
</reference>
<keyword evidence="5 8" id="KW-0812">Transmembrane</keyword>
<keyword evidence="4" id="KW-0808">Transferase</keyword>
<sequence length="306" mass="34808">MSISMRMIDWSFLREPLQRSRQEENTNIFVNALNLMFNFRGIGWTWADRTYCPPETRPINSRGKYTFDTFLWFITSLIFFDAFNYAVIGLSPPGVGTPSGHSIFDASLPLFPRYAMSTLITLLYGGVFYFSLEMVYYFANFVACLLPHFNASDWPPLSEAPWRATSLARFWGKHWHQSYHRSFIALAKPLRALFGREGSIMGAFLISAILHDWCIWGMGKGTNFTQTGGFFVLMGLGIILEHMWEWITSKKAGGVWGWLWTATWLLGCGNLVVDAWMKTGLGGGDLLPPNARPAKAALDYIFRAMQ</sequence>
<feature type="transmembrane region" description="Helical" evidence="8">
    <location>
        <begin position="111"/>
        <end position="132"/>
    </location>
</feature>
<organism evidence="10 11">
    <name type="scientific">Hermanssonia centrifuga</name>
    <dbReference type="NCBI Taxonomy" id="98765"/>
    <lineage>
        <taxon>Eukaryota</taxon>
        <taxon>Fungi</taxon>
        <taxon>Dikarya</taxon>
        <taxon>Basidiomycota</taxon>
        <taxon>Agaricomycotina</taxon>
        <taxon>Agaricomycetes</taxon>
        <taxon>Polyporales</taxon>
        <taxon>Meruliaceae</taxon>
        <taxon>Hermanssonia</taxon>
    </lineage>
</organism>
<evidence type="ECO:0000313" key="11">
    <source>
        <dbReference type="Proteomes" id="UP000186601"/>
    </source>
</evidence>
<evidence type="ECO:0000256" key="3">
    <source>
        <dbReference type="ARBA" id="ARBA00007282"/>
    </source>
</evidence>
<keyword evidence="6 8" id="KW-1133">Transmembrane helix</keyword>
<dbReference type="Pfam" id="PF13813">
    <property type="entry name" value="MBOAT_2"/>
    <property type="match status" value="1"/>
</dbReference>
<keyword evidence="11" id="KW-1185">Reference proteome</keyword>
<feature type="domain" description="Wax synthase" evidence="9">
    <location>
        <begin position="154"/>
        <end position="232"/>
    </location>
</feature>
<dbReference type="PANTHER" id="PTHR31595:SF57">
    <property type="entry name" value="OS04G0481900 PROTEIN"/>
    <property type="match status" value="1"/>
</dbReference>
<evidence type="ECO:0000259" key="9">
    <source>
        <dbReference type="Pfam" id="PF13813"/>
    </source>
</evidence>
<dbReference type="GO" id="GO:0006629">
    <property type="term" value="P:lipid metabolic process"/>
    <property type="evidence" value="ECO:0007669"/>
    <property type="project" value="InterPro"/>
</dbReference>
<dbReference type="STRING" id="98765.A0A2R6Q5I4"/>
<evidence type="ECO:0000313" key="10">
    <source>
        <dbReference type="EMBL" id="PSS02358.1"/>
    </source>
</evidence>
<evidence type="ECO:0000256" key="5">
    <source>
        <dbReference type="ARBA" id="ARBA00022692"/>
    </source>
</evidence>
<dbReference type="OrthoDB" id="1077582at2759"/>
<comment type="subcellular location">
    <subcellularLocation>
        <location evidence="1">Membrane</location>
        <topology evidence="1">Multi-pass membrane protein</topology>
    </subcellularLocation>
</comment>
<evidence type="ECO:0000256" key="6">
    <source>
        <dbReference type="ARBA" id="ARBA00022989"/>
    </source>
</evidence>
<proteinExistence type="inferred from homology"/>
<evidence type="ECO:0000256" key="4">
    <source>
        <dbReference type="ARBA" id="ARBA00022679"/>
    </source>
</evidence>
<feature type="transmembrane region" description="Helical" evidence="8">
    <location>
        <begin position="198"/>
        <end position="218"/>
    </location>
</feature>
<dbReference type="GO" id="GO:0016020">
    <property type="term" value="C:membrane"/>
    <property type="evidence" value="ECO:0007669"/>
    <property type="project" value="UniProtKB-SubCell"/>
</dbReference>
<name>A0A2R6Q5I4_9APHY</name>
<feature type="transmembrane region" description="Helical" evidence="8">
    <location>
        <begin position="224"/>
        <end position="244"/>
    </location>
</feature>
<comment type="similarity">
    <text evidence="3">Belongs to the wax synthase family.</text>
</comment>
<comment type="pathway">
    <text evidence="2">Secondary metabolite biosynthesis.</text>
</comment>
<evidence type="ECO:0000256" key="8">
    <source>
        <dbReference type="SAM" id="Phobius"/>
    </source>
</evidence>
<evidence type="ECO:0000256" key="2">
    <source>
        <dbReference type="ARBA" id="ARBA00005179"/>
    </source>
</evidence>
<feature type="transmembrane region" description="Helical" evidence="8">
    <location>
        <begin position="256"/>
        <end position="277"/>
    </location>
</feature>
<accession>A0A2R6Q5I4</accession>
<gene>
    <name evidence="10" type="ORF">PHLCEN_2v4051</name>
</gene>
<dbReference type="EMBL" id="MLYV02000398">
    <property type="protein sequence ID" value="PSS02358.1"/>
    <property type="molecule type" value="Genomic_DNA"/>
</dbReference>
<protein>
    <recommendedName>
        <fullName evidence="9">Wax synthase domain-containing protein</fullName>
    </recommendedName>
</protein>
<feature type="transmembrane region" description="Helical" evidence="8">
    <location>
        <begin position="70"/>
        <end position="91"/>
    </location>
</feature>
<dbReference type="InterPro" id="IPR032805">
    <property type="entry name" value="Wax_synthase_dom"/>
</dbReference>
<dbReference type="GO" id="GO:0008374">
    <property type="term" value="F:O-acyltransferase activity"/>
    <property type="evidence" value="ECO:0007669"/>
    <property type="project" value="InterPro"/>
</dbReference>
<dbReference type="PANTHER" id="PTHR31595">
    <property type="entry name" value="LONG-CHAIN-ALCOHOL O-FATTY-ACYLTRANSFERASE 3-RELATED"/>
    <property type="match status" value="1"/>
</dbReference>
<evidence type="ECO:0000256" key="7">
    <source>
        <dbReference type="ARBA" id="ARBA00023136"/>
    </source>
</evidence>
<dbReference type="Proteomes" id="UP000186601">
    <property type="component" value="Unassembled WGS sequence"/>
</dbReference>
<evidence type="ECO:0000256" key="1">
    <source>
        <dbReference type="ARBA" id="ARBA00004141"/>
    </source>
</evidence>
<comment type="caution">
    <text evidence="10">The sequence shown here is derived from an EMBL/GenBank/DDBJ whole genome shotgun (WGS) entry which is preliminary data.</text>
</comment>
<dbReference type="AlphaFoldDB" id="A0A2R6Q5I4"/>
<dbReference type="InterPro" id="IPR044851">
    <property type="entry name" value="Wax_synthase"/>
</dbReference>
<keyword evidence="7 8" id="KW-0472">Membrane</keyword>